<proteinExistence type="predicted"/>
<comment type="caution">
    <text evidence="2">The sequence shown here is derived from an EMBL/GenBank/DDBJ whole genome shotgun (WGS) entry which is preliminary data.</text>
</comment>
<dbReference type="PROSITE" id="PS00430">
    <property type="entry name" value="TONB_DEPENDENT_REC_1"/>
    <property type="match status" value="1"/>
</dbReference>
<organism evidence="2 3">
    <name type="scientific">Chiayiivirga flava</name>
    <dbReference type="NCBI Taxonomy" id="659595"/>
    <lineage>
        <taxon>Bacteria</taxon>
        <taxon>Pseudomonadati</taxon>
        <taxon>Pseudomonadota</taxon>
        <taxon>Gammaproteobacteria</taxon>
        <taxon>Lysobacterales</taxon>
        <taxon>Lysobacteraceae</taxon>
        <taxon>Chiayiivirga</taxon>
    </lineage>
</organism>
<reference evidence="2 3" key="1">
    <citation type="submission" date="2020-08" db="EMBL/GenBank/DDBJ databases">
        <title>Genomic Encyclopedia of Type Strains, Phase IV (KMG-IV): sequencing the most valuable type-strain genomes for metagenomic binning, comparative biology and taxonomic classification.</title>
        <authorList>
            <person name="Goeker M."/>
        </authorList>
    </citation>
    <scope>NUCLEOTIDE SEQUENCE [LARGE SCALE GENOMIC DNA]</scope>
    <source>
        <strain evidence="2 3">DSM 24163</strain>
    </source>
</reference>
<accession>A0A7W8D3N2</accession>
<dbReference type="InterPro" id="IPR002816">
    <property type="entry name" value="TraB/PrgY/GumN_fam"/>
</dbReference>
<feature type="chain" id="PRO_5030719504" evidence="1">
    <location>
        <begin position="22"/>
        <end position="329"/>
    </location>
</feature>
<keyword evidence="3" id="KW-1185">Reference proteome</keyword>
<gene>
    <name evidence="2" type="ORF">HNQ52_000835</name>
</gene>
<feature type="signal peptide" evidence="1">
    <location>
        <begin position="1"/>
        <end position="21"/>
    </location>
</feature>
<evidence type="ECO:0000313" key="2">
    <source>
        <dbReference type="EMBL" id="MBB5207319.1"/>
    </source>
</evidence>
<dbReference type="CDD" id="cd14788">
    <property type="entry name" value="GumN"/>
    <property type="match status" value="1"/>
</dbReference>
<protein>
    <submittedName>
        <fullName evidence="2">Uncharacterized protein YbaP (TraB family)</fullName>
    </submittedName>
</protein>
<dbReference type="Pfam" id="PF01963">
    <property type="entry name" value="TraB_PrgY_gumN"/>
    <property type="match status" value="1"/>
</dbReference>
<keyword evidence="1" id="KW-0732">Signal</keyword>
<dbReference type="EMBL" id="JACHHP010000001">
    <property type="protein sequence ID" value="MBB5207319.1"/>
    <property type="molecule type" value="Genomic_DNA"/>
</dbReference>
<name>A0A7W8D3N2_9GAMM</name>
<evidence type="ECO:0000313" key="3">
    <source>
        <dbReference type="Proteomes" id="UP000521199"/>
    </source>
</evidence>
<sequence length="329" mass="36137">MLFRRAALLLSCLLVSLNTGAAAEEPVVLDTVLVSGTQSGPGLWQVRRGDHVLWILGTLSPLPRRMDWYSEPVEQAVAASQQVLAMPGVDFDAGVGPVRGLFLLPSLFAARRIPDDGTLEAVLPPELHARWDALKRKYMPRRSKVERWRPIFAAAALYEEAIEDVGLRQKDVVWPVVRRIAKKNGIPIVESDVQVTIAAPREAIAEFTANGLDDTQCFARTLERLETDLGAMKARANAWADGNIEALRALPFPDQNAACREAILAASVAEKNGMRDLPQRVQAAWLASAEAALRSHTRTFAVLPIARLLAEDGYLAPLRERGYEIVAPQ</sequence>
<dbReference type="InterPro" id="IPR010916">
    <property type="entry name" value="TonB_box_CS"/>
</dbReference>
<evidence type="ECO:0000256" key="1">
    <source>
        <dbReference type="SAM" id="SignalP"/>
    </source>
</evidence>
<dbReference type="Proteomes" id="UP000521199">
    <property type="component" value="Unassembled WGS sequence"/>
</dbReference>
<dbReference type="RefSeq" id="WP_183959832.1">
    <property type="nucleotide sequence ID" value="NZ_JACHHP010000001.1"/>
</dbReference>
<dbReference type="AlphaFoldDB" id="A0A7W8D3N2"/>